<dbReference type="Proteomes" id="UP000662200">
    <property type="component" value="Unassembled WGS sequence"/>
</dbReference>
<accession>A0A8J3BNQ1</accession>
<feature type="region of interest" description="Disordered" evidence="1">
    <location>
        <begin position="14"/>
        <end position="74"/>
    </location>
</feature>
<organism evidence="2 3">
    <name type="scientific">Pilimelia terevasa</name>
    <dbReference type="NCBI Taxonomy" id="53372"/>
    <lineage>
        <taxon>Bacteria</taxon>
        <taxon>Bacillati</taxon>
        <taxon>Actinomycetota</taxon>
        <taxon>Actinomycetes</taxon>
        <taxon>Micromonosporales</taxon>
        <taxon>Micromonosporaceae</taxon>
        <taxon>Pilimelia</taxon>
    </lineage>
</organism>
<reference evidence="2" key="1">
    <citation type="journal article" date="2014" name="Int. J. Syst. Evol. Microbiol.">
        <title>Complete genome sequence of Corynebacterium casei LMG S-19264T (=DSM 44701T), isolated from a smear-ripened cheese.</title>
        <authorList>
            <consortium name="US DOE Joint Genome Institute (JGI-PGF)"/>
            <person name="Walter F."/>
            <person name="Albersmeier A."/>
            <person name="Kalinowski J."/>
            <person name="Ruckert C."/>
        </authorList>
    </citation>
    <scope>NUCLEOTIDE SEQUENCE</scope>
    <source>
        <strain evidence="2">JCM 3091</strain>
    </source>
</reference>
<dbReference type="EMBL" id="BMQC01000009">
    <property type="protein sequence ID" value="GGK34507.1"/>
    <property type="molecule type" value="Genomic_DNA"/>
</dbReference>
<feature type="compositionally biased region" description="Low complexity" evidence="1">
    <location>
        <begin position="29"/>
        <end position="40"/>
    </location>
</feature>
<dbReference type="AlphaFoldDB" id="A0A8J3BNQ1"/>
<name>A0A8J3BNQ1_9ACTN</name>
<evidence type="ECO:0000313" key="3">
    <source>
        <dbReference type="Proteomes" id="UP000662200"/>
    </source>
</evidence>
<protein>
    <submittedName>
        <fullName evidence="2">Uncharacterized protein</fullName>
    </submittedName>
</protein>
<gene>
    <name evidence="2" type="ORF">GCM10010124_28930</name>
</gene>
<sequence>MTWLILNGTLCEPEATALCPPGRTRRGAARTGPVQPRPARAGGGRRPDPVVFATVDSALRPARPRETLERRSDP</sequence>
<evidence type="ECO:0000256" key="1">
    <source>
        <dbReference type="SAM" id="MobiDB-lite"/>
    </source>
</evidence>
<keyword evidence="3" id="KW-1185">Reference proteome</keyword>
<proteinExistence type="predicted"/>
<comment type="caution">
    <text evidence="2">The sequence shown here is derived from an EMBL/GenBank/DDBJ whole genome shotgun (WGS) entry which is preliminary data.</text>
</comment>
<feature type="compositionally biased region" description="Basic and acidic residues" evidence="1">
    <location>
        <begin position="63"/>
        <end position="74"/>
    </location>
</feature>
<reference evidence="2" key="2">
    <citation type="submission" date="2020-09" db="EMBL/GenBank/DDBJ databases">
        <authorList>
            <person name="Sun Q."/>
            <person name="Ohkuma M."/>
        </authorList>
    </citation>
    <scope>NUCLEOTIDE SEQUENCE</scope>
    <source>
        <strain evidence="2">JCM 3091</strain>
    </source>
</reference>
<evidence type="ECO:0000313" key="2">
    <source>
        <dbReference type="EMBL" id="GGK34507.1"/>
    </source>
</evidence>